<sequence>MRRHSVWLAFTPQDTLLVRDGRSFDAGTDTQARAVWPGPSTLGGAVKAAFDGAEPGVLRGPVLAHRSSDGWVPYFPVPADVVTTATGGVTRLAPRALPVETDLDDGPAGGLEWLTADTAGEAGKRATGWMSAPALTSYLAGGRPWEESPEATPWRLEEDPAVSEPRVGLARTPDRTARTGFLYRTAHLRLREGWAFLMECLPPEGWDREPRPVVALGGYGRRARVERVEGVEWPRSPVSPAGGKGFPAGRVALYLATPAVWPSGWLPGLPPGARLVAAATGEPEPVATASPSADRRAWRESRRLLWAVPAGSVYLLEFADAGAASRFALGGDDGENGGVHGTAYGREPEDRLRTTGFGVVLTGVWR</sequence>
<dbReference type="EMBL" id="VKHS01000020">
    <property type="protein sequence ID" value="MBB0228327.1"/>
    <property type="molecule type" value="Genomic_DNA"/>
</dbReference>
<keyword evidence="2" id="KW-1185">Reference proteome</keyword>
<proteinExistence type="predicted"/>
<evidence type="ECO:0000313" key="2">
    <source>
        <dbReference type="Proteomes" id="UP000530234"/>
    </source>
</evidence>
<dbReference type="Gene3D" id="3.30.70.2940">
    <property type="match status" value="1"/>
</dbReference>
<dbReference type="InterPro" id="IPR019117">
    <property type="entry name" value="CRISPR-assoc_protein_Cmr3"/>
</dbReference>
<dbReference type="Pfam" id="PF09700">
    <property type="entry name" value="Cas_Cmr3"/>
    <property type="match status" value="1"/>
</dbReference>
<evidence type="ECO:0008006" key="3">
    <source>
        <dbReference type="Google" id="ProtNLM"/>
    </source>
</evidence>
<dbReference type="AlphaFoldDB" id="A0A7W3SZV3"/>
<protein>
    <recommendedName>
        <fullName evidence="3">CRISPR-associated protein Cmr3</fullName>
    </recommendedName>
</protein>
<name>A0A7W3SZV3_9ACTN</name>
<evidence type="ECO:0000313" key="1">
    <source>
        <dbReference type="EMBL" id="MBB0228327.1"/>
    </source>
</evidence>
<gene>
    <name evidence="1" type="ORF">FOE67_02050</name>
</gene>
<dbReference type="Gene3D" id="2.60.40.4350">
    <property type="match status" value="1"/>
</dbReference>
<dbReference type="RefSeq" id="WP_182660014.1">
    <property type="nucleotide sequence ID" value="NZ_VKHS01000020.1"/>
</dbReference>
<dbReference type="Proteomes" id="UP000530234">
    <property type="component" value="Unassembled WGS sequence"/>
</dbReference>
<organism evidence="1 2">
    <name type="scientific">Streptomyces calidiresistens</name>
    <dbReference type="NCBI Taxonomy" id="1485586"/>
    <lineage>
        <taxon>Bacteria</taxon>
        <taxon>Bacillati</taxon>
        <taxon>Actinomycetota</taxon>
        <taxon>Actinomycetes</taxon>
        <taxon>Kitasatosporales</taxon>
        <taxon>Streptomycetaceae</taxon>
        <taxon>Streptomyces</taxon>
    </lineage>
</organism>
<comment type="caution">
    <text evidence="1">The sequence shown here is derived from an EMBL/GenBank/DDBJ whole genome shotgun (WGS) entry which is preliminary data.</text>
</comment>
<accession>A0A7W3SZV3</accession>
<reference evidence="2" key="1">
    <citation type="submission" date="2019-10" db="EMBL/GenBank/DDBJ databases">
        <title>Streptomyces sp. nov., a novel actinobacterium isolated from alkaline environment.</title>
        <authorList>
            <person name="Golinska P."/>
        </authorList>
    </citation>
    <scope>NUCLEOTIDE SEQUENCE [LARGE SCALE GENOMIC DNA]</scope>
    <source>
        <strain evidence="2">DSM 42108</strain>
    </source>
</reference>